<dbReference type="Proteomes" id="UP000324800">
    <property type="component" value="Unassembled WGS sequence"/>
</dbReference>
<accession>A0A5J4TZK1</accession>
<protein>
    <submittedName>
        <fullName evidence="1">Uncharacterized protein</fullName>
    </submittedName>
</protein>
<comment type="caution">
    <text evidence="1">The sequence shown here is derived from an EMBL/GenBank/DDBJ whole genome shotgun (WGS) entry which is preliminary data.</text>
</comment>
<evidence type="ECO:0000313" key="2">
    <source>
        <dbReference type="Proteomes" id="UP000324800"/>
    </source>
</evidence>
<reference evidence="1 2" key="1">
    <citation type="submission" date="2019-03" db="EMBL/GenBank/DDBJ databases">
        <title>Single cell metagenomics reveals metabolic interactions within the superorganism composed of flagellate Streblomastix strix and complex community of Bacteroidetes bacteria on its surface.</title>
        <authorList>
            <person name="Treitli S.C."/>
            <person name="Kolisko M."/>
            <person name="Husnik F."/>
            <person name="Keeling P."/>
            <person name="Hampl V."/>
        </authorList>
    </citation>
    <scope>NUCLEOTIDE SEQUENCE [LARGE SCALE GENOMIC DNA]</scope>
    <source>
        <strain evidence="1">ST1C</strain>
    </source>
</reference>
<dbReference type="EMBL" id="SNRW01022382">
    <property type="protein sequence ID" value="KAA6363866.1"/>
    <property type="molecule type" value="Genomic_DNA"/>
</dbReference>
<proteinExistence type="predicted"/>
<organism evidence="1 2">
    <name type="scientific">Streblomastix strix</name>
    <dbReference type="NCBI Taxonomy" id="222440"/>
    <lineage>
        <taxon>Eukaryota</taxon>
        <taxon>Metamonada</taxon>
        <taxon>Preaxostyla</taxon>
        <taxon>Oxymonadida</taxon>
        <taxon>Streblomastigidae</taxon>
        <taxon>Streblomastix</taxon>
    </lineage>
</organism>
<name>A0A5J4TZK1_9EUKA</name>
<gene>
    <name evidence="1" type="ORF">EZS28_040608</name>
</gene>
<evidence type="ECO:0000313" key="1">
    <source>
        <dbReference type="EMBL" id="KAA6363866.1"/>
    </source>
</evidence>
<sequence length="153" mass="16727">MIKLLKADFQSIVDLNTCLLSNNKRIRADSIKAPTIRQKAALTIPVQSSFSLTQNGSFGLIKQSINSSVSATMTLPSNFVVVQSIANVQNEYLSVPLSAYIHLLPSHPIISPSQICTTPNLNNNCFTVAEPDLLKRPIADYLRYTKGALLSSH</sequence>
<dbReference type="AlphaFoldDB" id="A0A5J4TZK1"/>